<protein>
    <submittedName>
        <fullName evidence="2">Uridine phosphorylase</fullName>
        <ecNumber evidence="2">2.4.2.3</ecNumber>
    </submittedName>
</protein>
<dbReference type="GO" id="GO:0006152">
    <property type="term" value="P:purine nucleoside catabolic process"/>
    <property type="evidence" value="ECO:0007669"/>
    <property type="project" value="TreeGrafter"/>
</dbReference>
<keyword evidence="2" id="KW-0328">Glycosyltransferase</keyword>
<dbReference type="GO" id="GO:0005829">
    <property type="term" value="C:cytosol"/>
    <property type="evidence" value="ECO:0007669"/>
    <property type="project" value="TreeGrafter"/>
</dbReference>
<feature type="domain" description="Nucleoside phosphorylase" evidence="1">
    <location>
        <begin position="25"/>
        <end position="264"/>
    </location>
</feature>
<dbReference type="RefSeq" id="WP_058530461.1">
    <property type="nucleotide sequence ID" value="NZ_CAAAIN010000008.1"/>
</dbReference>
<gene>
    <name evidence="2" type="primary">udp</name>
    <name evidence="2" type="ORF">Lrub_0330</name>
</gene>
<dbReference type="GO" id="GO:0004731">
    <property type="term" value="F:purine-nucleoside phosphorylase activity"/>
    <property type="evidence" value="ECO:0007669"/>
    <property type="project" value="TreeGrafter"/>
</dbReference>
<evidence type="ECO:0000259" key="1">
    <source>
        <dbReference type="Pfam" id="PF01048"/>
    </source>
</evidence>
<dbReference type="PANTHER" id="PTHR43691:SF2">
    <property type="entry name" value="PURINE NUCLEOSIDE PHOSPHORYLASE DEOD-TYPE"/>
    <property type="match status" value="1"/>
</dbReference>
<organism evidence="2 3">
    <name type="scientific">Legionella rubrilucens</name>
    <dbReference type="NCBI Taxonomy" id="458"/>
    <lineage>
        <taxon>Bacteria</taxon>
        <taxon>Pseudomonadati</taxon>
        <taxon>Pseudomonadota</taxon>
        <taxon>Gammaproteobacteria</taxon>
        <taxon>Legionellales</taxon>
        <taxon>Legionellaceae</taxon>
        <taxon>Legionella</taxon>
    </lineage>
</organism>
<dbReference type="PANTHER" id="PTHR43691">
    <property type="entry name" value="URIDINE PHOSPHORYLASE"/>
    <property type="match status" value="1"/>
</dbReference>
<dbReference type="Pfam" id="PF01048">
    <property type="entry name" value="PNP_UDP_1"/>
    <property type="match status" value="1"/>
</dbReference>
<name>A0A0W0XZI7_9GAMM</name>
<proteinExistence type="predicted"/>
<keyword evidence="3" id="KW-1185">Reference proteome</keyword>
<dbReference type="InterPro" id="IPR000845">
    <property type="entry name" value="Nucleoside_phosphorylase_d"/>
</dbReference>
<evidence type="ECO:0000313" key="3">
    <source>
        <dbReference type="Proteomes" id="UP000054608"/>
    </source>
</evidence>
<dbReference type="Gene3D" id="3.40.50.1580">
    <property type="entry name" value="Nucleoside phosphorylase domain"/>
    <property type="match status" value="1"/>
</dbReference>
<dbReference type="Proteomes" id="UP000054608">
    <property type="component" value="Unassembled WGS sequence"/>
</dbReference>
<sequence length="283" mass="30800">MSEVKPQHMNATMDDLLGNGGKGRYLFLTGSDERAQQISERFTQAVVKRHPRQHNFYLGTLPGQNGMIDAGAISTGMGGPSADIIINELIALGARRLLRIGTAASLQAERVNVGDLVIATGAVRDDKASWDYIYREYPAVASLEFQVAAGRAIKKKTVSSKAHFGLVHSKSSLFAREFNLSLTEENRHYMDGIRQAGVLATEMECAQLFTLSSLLSARNRQLHPQSPDQTILAGAILAIIGDDRASFSDNKEATSHAVTAAIELGLETMMEMQAIDENPHSLF</sequence>
<evidence type="ECO:0000313" key="2">
    <source>
        <dbReference type="EMBL" id="KTD49888.1"/>
    </source>
</evidence>
<comment type="caution">
    <text evidence="2">The sequence shown here is derived from an EMBL/GenBank/DDBJ whole genome shotgun (WGS) entry which is preliminary data.</text>
</comment>
<dbReference type="EC" id="2.4.2.3" evidence="2"/>
<dbReference type="InterPro" id="IPR035994">
    <property type="entry name" value="Nucleoside_phosphorylase_sf"/>
</dbReference>
<dbReference type="PATRIC" id="fig|458.5.peg.340"/>
<dbReference type="EMBL" id="LNYT01000004">
    <property type="protein sequence ID" value="KTD49888.1"/>
    <property type="molecule type" value="Genomic_DNA"/>
</dbReference>
<dbReference type="CDD" id="cd17767">
    <property type="entry name" value="UP_EcUdp-like"/>
    <property type="match status" value="1"/>
</dbReference>
<reference evidence="2 3" key="1">
    <citation type="submission" date="2015-11" db="EMBL/GenBank/DDBJ databases">
        <title>Genomic analysis of 38 Legionella species identifies large and diverse effector repertoires.</title>
        <authorList>
            <person name="Burstein D."/>
            <person name="Amaro F."/>
            <person name="Zusman T."/>
            <person name="Lifshitz Z."/>
            <person name="Cohen O."/>
            <person name="Gilbert J.A."/>
            <person name="Pupko T."/>
            <person name="Shuman H.A."/>
            <person name="Segal G."/>
        </authorList>
    </citation>
    <scope>NUCLEOTIDE SEQUENCE [LARGE SCALE GENOMIC DNA]</scope>
    <source>
        <strain evidence="2 3">WA-270A-C2</strain>
    </source>
</reference>
<dbReference type="SUPFAM" id="SSF53167">
    <property type="entry name" value="Purine and uridine phosphorylases"/>
    <property type="match status" value="1"/>
</dbReference>
<dbReference type="AlphaFoldDB" id="A0A0W0XZI7"/>
<dbReference type="OrthoDB" id="5296640at2"/>
<accession>A0A0W0XZI7</accession>
<keyword evidence="2" id="KW-0808">Transferase</keyword>
<dbReference type="STRING" id="458.Lrub_0330"/>
<dbReference type="GO" id="GO:0004850">
    <property type="term" value="F:uridine phosphorylase activity"/>
    <property type="evidence" value="ECO:0007669"/>
    <property type="project" value="UniProtKB-EC"/>
</dbReference>